<dbReference type="Proteomes" id="UP000237271">
    <property type="component" value="Unassembled WGS sequence"/>
</dbReference>
<dbReference type="GO" id="GO:0003676">
    <property type="term" value="F:nucleic acid binding"/>
    <property type="evidence" value="ECO:0007669"/>
    <property type="project" value="InterPro"/>
</dbReference>
<dbReference type="InterPro" id="IPR004875">
    <property type="entry name" value="DDE_SF_endonuclease_dom"/>
</dbReference>
<evidence type="ECO:0000313" key="3">
    <source>
        <dbReference type="Proteomes" id="UP000237271"/>
    </source>
</evidence>
<comment type="caution">
    <text evidence="2">The sequence shown here is derived from an EMBL/GenBank/DDBJ whole genome shotgun (WGS) entry which is preliminary data.</text>
</comment>
<organism evidence="2 3">
    <name type="scientific">Phytophthora palmivora</name>
    <dbReference type="NCBI Taxonomy" id="4796"/>
    <lineage>
        <taxon>Eukaryota</taxon>
        <taxon>Sar</taxon>
        <taxon>Stramenopiles</taxon>
        <taxon>Oomycota</taxon>
        <taxon>Peronosporomycetes</taxon>
        <taxon>Peronosporales</taxon>
        <taxon>Peronosporaceae</taxon>
        <taxon>Phytophthora</taxon>
    </lineage>
</organism>
<gene>
    <name evidence="2" type="ORF">PHPALM_16914</name>
</gene>
<protein>
    <recommendedName>
        <fullName evidence="1">DDE-1 domain-containing protein</fullName>
    </recommendedName>
</protein>
<reference evidence="2 3" key="1">
    <citation type="journal article" date="2017" name="Genome Biol. Evol.">
        <title>Phytophthora megakarya and P. palmivora, closely related causal agents of cacao black pod rot, underwent increases in genome sizes and gene numbers by different mechanisms.</title>
        <authorList>
            <person name="Ali S.S."/>
            <person name="Shao J."/>
            <person name="Lary D.J."/>
            <person name="Kronmiller B."/>
            <person name="Shen D."/>
            <person name="Strem M.D."/>
            <person name="Amoako-Attah I."/>
            <person name="Akrofi A.Y."/>
            <person name="Begoude B.A."/>
            <person name="Ten Hoopen G.M."/>
            <person name="Coulibaly K."/>
            <person name="Kebe B.I."/>
            <person name="Melnick R.L."/>
            <person name="Guiltinan M.J."/>
            <person name="Tyler B.M."/>
            <person name="Meinhardt L.W."/>
            <person name="Bailey B.A."/>
        </authorList>
    </citation>
    <scope>NUCLEOTIDE SEQUENCE [LARGE SCALE GENOMIC DNA]</scope>
    <source>
        <strain evidence="3">sbr112.9</strain>
    </source>
</reference>
<keyword evidence="3" id="KW-1185">Reference proteome</keyword>
<dbReference type="Pfam" id="PF03184">
    <property type="entry name" value="DDE_1"/>
    <property type="match status" value="1"/>
</dbReference>
<accession>A0A2P4XNI9</accession>
<evidence type="ECO:0000313" key="2">
    <source>
        <dbReference type="EMBL" id="POM67123.1"/>
    </source>
</evidence>
<sequence length="128" mass="14514">MHARGWDFYTSEVLLQELDGPAVMLADNFDCHVGQQLVMAEKANSVMFPLPPNRTSTSQPLDIGVMGPLKSALRSTWIQKRPCPKMANEKRMDIIKRAIFAWRSIYEETVLSSLKKANSREFEAVETV</sequence>
<name>A0A2P4XNI9_9STRA</name>
<feature type="domain" description="DDE-1" evidence="1">
    <location>
        <begin position="22"/>
        <end position="109"/>
    </location>
</feature>
<evidence type="ECO:0000259" key="1">
    <source>
        <dbReference type="Pfam" id="PF03184"/>
    </source>
</evidence>
<dbReference type="AlphaFoldDB" id="A0A2P4XNI9"/>
<dbReference type="OrthoDB" id="93910at2759"/>
<dbReference type="EMBL" id="NCKW01009471">
    <property type="protein sequence ID" value="POM67123.1"/>
    <property type="molecule type" value="Genomic_DNA"/>
</dbReference>
<proteinExistence type="predicted"/>